<feature type="compositionally biased region" description="Low complexity" evidence="1">
    <location>
        <begin position="570"/>
        <end position="586"/>
    </location>
</feature>
<comment type="caution">
    <text evidence="2">The sequence shown here is derived from an EMBL/GenBank/DDBJ whole genome shotgun (WGS) entry which is preliminary data.</text>
</comment>
<dbReference type="PROSITE" id="PS51318">
    <property type="entry name" value="TAT"/>
    <property type="match status" value="1"/>
</dbReference>
<sequence>MKTSDFSRADVRAQGRRLTVPGSRRSRIRIAVAVTAALSTAFAGLPAAQAGPDDGKLILTERHIDSPYVVSKDGQFDARTKYNQIVDGDYEATTAAFADSALWIGKGWDDEAKTKPKYQITLPDNGDFAFIGEPGETYVQAPSGATGSNHKPIWYGFGAESGLDVSNVQNGRVALDLIGIDGPGDMEQYNYNPNDVFNLARVVGTTQSSSHSISIKPAEHTHLNTLFTKPGRYELTYRVSSRTNDGKFITSEPRTQVIQVGGQRPLDTPTESVEDRFKKAPQGDAAAANYRLTIAPKSEPKAGGDDKLSTITFDAGKEGLNGTVTLFVDGYFLTDLAVENGKATWDELLSPKQSNIQAVFTPDAVAAGESTVQGAGEGAAAAAGAAPRWISAPLPYSAGESKETTSAQHADALPKGNNKRDLRTPEPGTQLTSKDVDVRYVSGDGLTDTYYVEAKDPTFQGAFTGGVYSTMKDTEGGYADLPLEGAIVNGKGFVTIDKTYAPREGVLFMNVIPHPGYGLANARGAITEKFIRGNSYEGTVHFGESPGVPESVPGASDDAGQQPPADKPSEAPNSPESSENPGVPEGQTPSQQGRGVCVGKKLLDRGHVDILAKHNADGFDISLKDDTRLIDKKSVERALNEVALVVGDNTKETRRAAHQGAEFDFLGKQDDGFYHLPQTQRPGVIWPGYNTEAIDFNKIDGDVSLNLQPRDVPEGATWGTFIDGRLGEAPTVLSDSTKNDHSIESSFASHTHIHWGFSKPGVYTFDANYSAKGKDGREVKSESQEFVITVGKDAKETCTAPKSGAGQENKPENGSDEPAPGKPEGEPKPQVPKPGEPEAPKDPEIPKDPKPSQPEKPQPPKQPETPKKPEKPEAPKKPGNQSKPGGWSPQNFFSNFNPVHLLAPVLGIVFIARMVALFFELQPQVANFFAQGIPGLPKWGK</sequence>
<feature type="region of interest" description="Disordered" evidence="1">
    <location>
        <begin position="797"/>
        <end position="889"/>
    </location>
</feature>
<dbReference type="EMBL" id="JASNVH010000007">
    <property type="protein sequence ID" value="MDK4307018.1"/>
    <property type="molecule type" value="Genomic_DNA"/>
</dbReference>
<proteinExistence type="predicted"/>
<feature type="compositionally biased region" description="Basic and acidic residues" evidence="1">
    <location>
        <begin position="835"/>
        <end position="850"/>
    </location>
</feature>
<organism evidence="2 3">
    <name type="scientific">Corynebacterium pseudodiphtheriticum</name>
    <dbReference type="NCBI Taxonomy" id="37637"/>
    <lineage>
        <taxon>Bacteria</taxon>
        <taxon>Bacillati</taxon>
        <taxon>Actinomycetota</taxon>
        <taxon>Actinomycetes</taxon>
        <taxon>Mycobacteriales</taxon>
        <taxon>Corynebacteriaceae</taxon>
        <taxon>Corynebacterium</taxon>
    </lineage>
</organism>
<protein>
    <submittedName>
        <fullName evidence="2">Choice-of-anchor M domain-containing protein</fullName>
    </submittedName>
</protein>
<dbReference type="InterPro" id="IPR006311">
    <property type="entry name" value="TAT_signal"/>
</dbReference>
<dbReference type="AlphaFoldDB" id="A0AAP4F6A6"/>
<dbReference type="NCBIfam" id="NF038134">
    <property type="entry name" value="choice_anch_M"/>
    <property type="match status" value="2"/>
</dbReference>
<feature type="region of interest" description="Disordered" evidence="1">
    <location>
        <begin position="541"/>
        <end position="595"/>
    </location>
</feature>
<feature type="compositionally biased region" description="Basic and acidic residues" evidence="1">
    <location>
        <begin position="864"/>
        <end position="876"/>
    </location>
</feature>
<name>A0AAP4F6A6_9CORY</name>
<feature type="compositionally biased region" description="Pro residues" evidence="1">
    <location>
        <begin position="851"/>
        <end position="863"/>
    </location>
</feature>
<accession>A0AAP4F6A6</accession>
<evidence type="ECO:0000313" key="3">
    <source>
        <dbReference type="Proteomes" id="UP001224412"/>
    </source>
</evidence>
<dbReference type="InterPro" id="IPR022435">
    <property type="entry name" value="Surface-anchored_actinobac"/>
</dbReference>
<reference evidence="2" key="1">
    <citation type="submission" date="2023-05" db="EMBL/GenBank/DDBJ databases">
        <title>Metabolic capabilities are highly conserved among human nasal-associated Corynebacterium species in pangenomic analyses.</title>
        <authorList>
            <person name="Tran T.H."/>
            <person name="Roberts A.Q."/>
            <person name="Escapa I.F."/>
            <person name="Gao W."/>
            <person name="Conlan S."/>
            <person name="Kong H."/>
            <person name="Segre J.A."/>
            <person name="Kelly M.S."/>
            <person name="Lemon K.P."/>
        </authorList>
    </citation>
    <scope>NUCLEOTIDE SEQUENCE</scope>
    <source>
        <strain evidence="2">KPL2773</strain>
    </source>
</reference>
<dbReference type="NCBIfam" id="TIGR03769">
    <property type="entry name" value="P_ac_wall_RPT"/>
    <property type="match status" value="2"/>
</dbReference>
<feature type="compositionally biased region" description="Polar residues" evidence="1">
    <location>
        <begin position="879"/>
        <end position="889"/>
    </location>
</feature>
<dbReference type="Proteomes" id="UP001224412">
    <property type="component" value="Unassembled WGS sequence"/>
</dbReference>
<gene>
    <name evidence="2" type="ORF">QPX42_05595</name>
</gene>
<evidence type="ECO:0000256" key="1">
    <source>
        <dbReference type="SAM" id="MobiDB-lite"/>
    </source>
</evidence>
<evidence type="ECO:0000313" key="2">
    <source>
        <dbReference type="EMBL" id="MDK4307018.1"/>
    </source>
</evidence>
<dbReference type="RefSeq" id="WP_284599285.1">
    <property type="nucleotide sequence ID" value="NZ_JASNVH010000007.1"/>
</dbReference>
<feature type="region of interest" description="Disordered" evidence="1">
    <location>
        <begin position="394"/>
        <end position="431"/>
    </location>
</feature>